<accession>A0ABR2E8P1</accession>
<keyword evidence="4" id="KW-1185">Reference proteome</keyword>
<feature type="chain" id="PRO_5045678351" evidence="2">
    <location>
        <begin position="29"/>
        <end position="68"/>
    </location>
</feature>
<dbReference type="PANTHER" id="PTHR33659:SF13">
    <property type="entry name" value="TRANSMEMBRANE PROTEIN"/>
    <property type="match status" value="1"/>
</dbReference>
<name>A0ABR2E8P1_9ROSI</name>
<comment type="caution">
    <text evidence="3">The sequence shown here is derived from an EMBL/GenBank/DDBJ whole genome shotgun (WGS) entry which is preliminary data.</text>
</comment>
<keyword evidence="1" id="KW-0472">Membrane</keyword>
<feature type="transmembrane region" description="Helical" evidence="1">
    <location>
        <begin position="44"/>
        <end position="66"/>
    </location>
</feature>
<proteinExistence type="predicted"/>
<keyword evidence="1" id="KW-1133">Transmembrane helix</keyword>
<dbReference type="EMBL" id="JBBPBM010000019">
    <property type="protein sequence ID" value="KAK8554224.1"/>
    <property type="molecule type" value="Genomic_DNA"/>
</dbReference>
<keyword evidence="2" id="KW-0732">Signal</keyword>
<evidence type="ECO:0000256" key="2">
    <source>
        <dbReference type="SAM" id="SignalP"/>
    </source>
</evidence>
<reference evidence="3 4" key="1">
    <citation type="journal article" date="2024" name="G3 (Bethesda)">
        <title>Genome assembly of Hibiscus sabdariffa L. provides insights into metabolisms of medicinal natural products.</title>
        <authorList>
            <person name="Kim T."/>
        </authorList>
    </citation>
    <scope>NUCLEOTIDE SEQUENCE [LARGE SCALE GENOMIC DNA]</scope>
    <source>
        <strain evidence="3">TK-2024</strain>
        <tissue evidence="3">Old leaves</tissue>
    </source>
</reference>
<evidence type="ECO:0000313" key="4">
    <source>
        <dbReference type="Proteomes" id="UP001472677"/>
    </source>
</evidence>
<dbReference type="Proteomes" id="UP001472677">
    <property type="component" value="Unassembled WGS sequence"/>
</dbReference>
<dbReference type="PANTHER" id="PTHR33659">
    <property type="entry name" value="PROTEIN, PUTATIVE-RELATED-RELATED"/>
    <property type="match status" value="1"/>
</dbReference>
<evidence type="ECO:0000313" key="3">
    <source>
        <dbReference type="EMBL" id="KAK8554224.1"/>
    </source>
</evidence>
<protein>
    <submittedName>
        <fullName evidence="3">Uncharacterized protein</fullName>
    </submittedName>
</protein>
<keyword evidence="1" id="KW-0812">Transmembrane</keyword>
<evidence type="ECO:0000256" key="1">
    <source>
        <dbReference type="SAM" id="Phobius"/>
    </source>
</evidence>
<organism evidence="3 4">
    <name type="scientific">Hibiscus sabdariffa</name>
    <name type="common">roselle</name>
    <dbReference type="NCBI Taxonomy" id="183260"/>
    <lineage>
        <taxon>Eukaryota</taxon>
        <taxon>Viridiplantae</taxon>
        <taxon>Streptophyta</taxon>
        <taxon>Embryophyta</taxon>
        <taxon>Tracheophyta</taxon>
        <taxon>Spermatophyta</taxon>
        <taxon>Magnoliopsida</taxon>
        <taxon>eudicotyledons</taxon>
        <taxon>Gunneridae</taxon>
        <taxon>Pentapetalae</taxon>
        <taxon>rosids</taxon>
        <taxon>malvids</taxon>
        <taxon>Malvales</taxon>
        <taxon>Malvaceae</taxon>
        <taxon>Malvoideae</taxon>
        <taxon>Hibiscus</taxon>
    </lineage>
</organism>
<sequence>MAQLCISKPVFAIFVAFFLSIAAAAVSAQDAAMAPAPAIDTGAAFSLPASGVVAAFSLLVSLLAFFKH</sequence>
<gene>
    <name evidence="3" type="ORF">V6N12_031193</name>
</gene>
<feature type="signal peptide" evidence="2">
    <location>
        <begin position="1"/>
        <end position="28"/>
    </location>
</feature>